<evidence type="ECO:0000313" key="1">
    <source>
        <dbReference type="EMBL" id="MBK1792737.1"/>
    </source>
</evidence>
<keyword evidence="2" id="KW-1185">Reference proteome</keyword>
<proteinExistence type="predicted"/>
<gene>
    <name evidence="1" type="ORF">JIN82_16355</name>
</gene>
<organism evidence="1 2">
    <name type="scientific">Persicirhabdus sediminis</name>
    <dbReference type="NCBI Taxonomy" id="454144"/>
    <lineage>
        <taxon>Bacteria</taxon>
        <taxon>Pseudomonadati</taxon>
        <taxon>Verrucomicrobiota</taxon>
        <taxon>Verrucomicrobiia</taxon>
        <taxon>Verrucomicrobiales</taxon>
        <taxon>Verrucomicrobiaceae</taxon>
        <taxon>Persicirhabdus</taxon>
    </lineage>
</organism>
<accession>A0A8J7MGZ0</accession>
<comment type="caution">
    <text evidence="1">The sequence shown here is derived from an EMBL/GenBank/DDBJ whole genome shotgun (WGS) entry which is preliminary data.</text>
</comment>
<name>A0A8J7MGZ0_9BACT</name>
<reference evidence="1" key="1">
    <citation type="submission" date="2021-01" db="EMBL/GenBank/DDBJ databases">
        <title>Modified the classification status of verrucomicrobia.</title>
        <authorList>
            <person name="Feng X."/>
        </authorList>
    </citation>
    <scope>NUCLEOTIDE SEQUENCE</scope>
    <source>
        <strain evidence="1">_KCTC 22039</strain>
    </source>
</reference>
<dbReference type="AlphaFoldDB" id="A0A8J7MGZ0"/>
<dbReference type="EMBL" id="JAENIM010000047">
    <property type="protein sequence ID" value="MBK1792737.1"/>
    <property type="molecule type" value="Genomic_DNA"/>
</dbReference>
<protein>
    <submittedName>
        <fullName evidence="1">Uncharacterized protein</fullName>
    </submittedName>
</protein>
<dbReference type="Proteomes" id="UP000624703">
    <property type="component" value="Unassembled WGS sequence"/>
</dbReference>
<sequence length="231" mass="26223">MLILSTLSHGQRLTPIDEFNYPAEKELGKPWVLFGSEDRPICRKDQPGNNGYITWGPTNDADGEKKEHAGASLPITVIPTKSIYTYFFRVRADTDSPNHSFGLSSKKKPINFDSLETQILLHTYEGSLSLFTRDGADLKVAFSDIEQGKWYNIWMVVNMHNKSYDVYLTSDHKGKATMDDMIARDQRFRNGYMDLLSFQMIATSYGTNEAYGASIDDLYHVPKKFLANPSK</sequence>
<evidence type="ECO:0000313" key="2">
    <source>
        <dbReference type="Proteomes" id="UP000624703"/>
    </source>
</evidence>